<dbReference type="Proteomes" id="UP001218034">
    <property type="component" value="Chromosome"/>
</dbReference>
<feature type="transmembrane region" description="Helical" evidence="5">
    <location>
        <begin position="159"/>
        <end position="182"/>
    </location>
</feature>
<protein>
    <submittedName>
        <fullName evidence="7">Membrane protein, Yip1 family</fullName>
    </submittedName>
</protein>
<reference evidence="7 8" key="1">
    <citation type="submission" date="2022-09" db="EMBL/GenBank/DDBJ databases">
        <title>Xylan utilization by haloarchaea-nanohaloarchaea associations.</title>
        <authorList>
            <person name="Yakimov M."/>
        </authorList>
    </citation>
    <scope>NUCLEOTIDE SEQUENCE [LARGE SCALE GENOMIC DNA]</scope>
    <source>
        <strain evidence="7 8">SVXNc</strain>
    </source>
</reference>
<evidence type="ECO:0000313" key="7">
    <source>
        <dbReference type="EMBL" id="WEL19406.1"/>
    </source>
</evidence>
<evidence type="ECO:0000256" key="4">
    <source>
        <dbReference type="ARBA" id="ARBA00023136"/>
    </source>
</evidence>
<keyword evidence="4 5" id="KW-0472">Membrane</keyword>
<keyword evidence="2 5" id="KW-0812">Transmembrane</keyword>
<feature type="transmembrane region" description="Helical" evidence="5">
    <location>
        <begin position="71"/>
        <end position="104"/>
    </location>
</feature>
<dbReference type="GeneID" id="98290419"/>
<evidence type="ECO:0000256" key="2">
    <source>
        <dbReference type="ARBA" id="ARBA00022692"/>
    </source>
</evidence>
<dbReference type="InterPro" id="IPR006977">
    <property type="entry name" value="Yip1_dom"/>
</dbReference>
<proteinExistence type="predicted"/>
<name>A0ABY8CJ92_9ARCH</name>
<dbReference type="EMBL" id="CP104395">
    <property type="protein sequence ID" value="WEL19406.1"/>
    <property type="molecule type" value="Genomic_DNA"/>
</dbReference>
<sequence length="193" mass="20597">MREQLDDWFQDLKSVLTGPSEFFEQLEDYSLGQSAKFAGLMGALIGGLIGLVVILFGVVSPGATGTSAVTSVVIGLLMPVLLGVFYILNAFISGALMHVVAYALGMRDVEKTVSAFTYSLSITVISWIPLINFLAAIYSLYIQYVGIKKLHDTTPFRAFIVAISLPVAGMLLYIALLVMVLAGSTAPATVPAQ</sequence>
<dbReference type="RefSeq" id="WP_347722276.1">
    <property type="nucleotide sequence ID" value="NZ_CP104395.1"/>
</dbReference>
<feature type="domain" description="Yip1" evidence="6">
    <location>
        <begin position="14"/>
        <end position="175"/>
    </location>
</feature>
<evidence type="ECO:0000313" key="8">
    <source>
        <dbReference type="Proteomes" id="UP001218034"/>
    </source>
</evidence>
<feature type="transmembrane region" description="Helical" evidence="5">
    <location>
        <begin position="124"/>
        <end position="147"/>
    </location>
</feature>
<evidence type="ECO:0000256" key="1">
    <source>
        <dbReference type="ARBA" id="ARBA00004141"/>
    </source>
</evidence>
<organism evidence="7 8">
    <name type="scientific">Candidatus Nanohalococcus occultus</name>
    <dbReference type="NCBI Taxonomy" id="2978047"/>
    <lineage>
        <taxon>Archaea</taxon>
        <taxon>Candidatus Nanohalarchaeota</taxon>
        <taxon>Candidatus Nanohalarchaeota incertae sedis</taxon>
        <taxon>Candidatus Nanohalococcus</taxon>
    </lineage>
</organism>
<keyword evidence="3 5" id="KW-1133">Transmembrane helix</keyword>
<comment type="subcellular location">
    <subcellularLocation>
        <location evidence="1">Membrane</location>
        <topology evidence="1">Multi-pass membrane protein</topology>
    </subcellularLocation>
</comment>
<evidence type="ECO:0000256" key="3">
    <source>
        <dbReference type="ARBA" id="ARBA00022989"/>
    </source>
</evidence>
<evidence type="ECO:0000259" key="6">
    <source>
        <dbReference type="Pfam" id="PF04893"/>
    </source>
</evidence>
<accession>A0ABY8CJ92</accession>
<gene>
    <name evidence="7" type="ORF">SVXNc_0382</name>
</gene>
<dbReference type="Pfam" id="PF04893">
    <property type="entry name" value="Yip1"/>
    <property type="match status" value="1"/>
</dbReference>
<feature type="transmembrane region" description="Helical" evidence="5">
    <location>
        <begin position="37"/>
        <end position="59"/>
    </location>
</feature>
<evidence type="ECO:0000256" key="5">
    <source>
        <dbReference type="SAM" id="Phobius"/>
    </source>
</evidence>
<keyword evidence="8" id="KW-1185">Reference proteome</keyword>